<dbReference type="InterPro" id="IPR050645">
    <property type="entry name" value="Histidine_acid_phosphatase"/>
</dbReference>
<dbReference type="Ensembl" id="ENSUPAT00010022634.1">
    <property type="protein sequence ID" value="ENSUPAP00010019908.1"/>
    <property type="gene ID" value="ENSUPAG00010015751.1"/>
</dbReference>
<dbReference type="GO" id="GO:0007040">
    <property type="term" value="P:lysosome organization"/>
    <property type="evidence" value="ECO:0007669"/>
    <property type="project" value="TreeGrafter"/>
</dbReference>
<reference evidence="2" key="1">
    <citation type="submission" date="2025-08" db="UniProtKB">
        <authorList>
            <consortium name="Ensembl"/>
        </authorList>
    </citation>
    <scope>IDENTIFICATION</scope>
</reference>
<dbReference type="SUPFAM" id="SSF53254">
    <property type="entry name" value="Phosphoglycerate mutase-like"/>
    <property type="match status" value="1"/>
</dbReference>
<dbReference type="GO" id="GO:0030971">
    <property type="term" value="F:receptor tyrosine kinase binding"/>
    <property type="evidence" value="ECO:0007669"/>
    <property type="project" value="TreeGrafter"/>
</dbReference>
<dbReference type="Proteomes" id="UP000694417">
    <property type="component" value="Unplaced"/>
</dbReference>
<dbReference type="CDD" id="cd07061">
    <property type="entry name" value="HP_HAP_like"/>
    <property type="match status" value="1"/>
</dbReference>
<dbReference type="InterPro" id="IPR029033">
    <property type="entry name" value="His_PPase_superfam"/>
</dbReference>
<evidence type="ECO:0000313" key="2">
    <source>
        <dbReference type="Ensembl" id="ENSUPAP00010019908.1"/>
    </source>
</evidence>
<dbReference type="GeneTree" id="ENSGT00940000161433"/>
<evidence type="ECO:0000256" key="1">
    <source>
        <dbReference type="ARBA" id="ARBA00005375"/>
    </source>
</evidence>
<dbReference type="GO" id="GO:0004725">
    <property type="term" value="F:protein tyrosine phosphatase activity"/>
    <property type="evidence" value="ECO:0007669"/>
    <property type="project" value="TreeGrafter"/>
</dbReference>
<proteinExistence type="inferred from homology"/>
<reference evidence="2" key="2">
    <citation type="submission" date="2025-09" db="UniProtKB">
        <authorList>
            <consortium name="Ensembl"/>
        </authorList>
    </citation>
    <scope>IDENTIFICATION</scope>
</reference>
<dbReference type="Gene3D" id="3.40.50.1240">
    <property type="entry name" value="Phosphoglycerate mutase-like"/>
    <property type="match status" value="1"/>
</dbReference>
<comment type="similarity">
    <text evidence="1">Belongs to the histidine acid phosphatase family.</text>
</comment>
<protein>
    <submittedName>
        <fullName evidence="2">Acid phosphatase 4</fullName>
    </submittedName>
</protein>
<organism evidence="2 3">
    <name type="scientific">Urocitellus parryii</name>
    <name type="common">Arctic ground squirrel</name>
    <name type="synonym">Spermophilus parryii</name>
    <dbReference type="NCBI Taxonomy" id="9999"/>
    <lineage>
        <taxon>Eukaryota</taxon>
        <taxon>Metazoa</taxon>
        <taxon>Chordata</taxon>
        <taxon>Craniata</taxon>
        <taxon>Vertebrata</taxon>
        <taxon>Euteleostomi</taxon>
        <taxon>Mammalia</taxon>
        <taxon>Eutheria</taxon>
        <taxon>Euarchontoglires</taxon>
        <taxon>Glires</taxon>
        <taxon>Rodentia</taxon>
        <taxon>Sciuromorpha</taxon>
        <taxon>Sciuridae</taxon>
        <taxon>Xerinae</taxon>
        <taxon>Marmotini</taxon>
        <taxon>Urocitellus</taxon>
    </lineage>
</organism>
<accession>A0A8D2HXC5</accession>
<dbReference type="GO" id="GO:0048168">
    <property type="term" value="P:regulation of neuronal synaptic plasticity"/>
    <property type="evidence" value="ECO:0007669"/>
    <property type="project" value="TreeGrafter"/>
</dbReference>
<dbReference type="GO" id="GO:0003993">
    <property type="term" value="F:acid phosphatase activity"/>
    <property type="evidence" value="ECO:0007669"/>
    <property type="project" value="TreeGrafter"/>
</dbReference>
<gene>
    <name evidence="2" type="primary">ACP4</name>
</gene>
<sequence length="196" mass="22312">MLYVYWVSEARDMVQVGRSQAPGLGSLCLLTASPDPICPQVFRHGDRAPLASYPTDPHKEAVSALWPRGLGQLTREGVRQQLELGHFLRRRYKSFLSPQYRREEVYIRTTDFDRTLESAQANLAGLFPEAAPGSPEADWRPIPVHTVPVAEDKLLRFPMRSCPRYHELLRESTEAAEYQEALEGWTVRTAHALRNV</sequence>
<dbReference type="GO" id="GO:0045211">
    <property type="term" value="C:postsynaptic membrane"/>
    <property type="evidence" value="ECO:0007669"/>
    <property type="project" value="TreeGrafter"/>
</dbReference>
<dbReference type="GO" id="GO:0120154">
    <property type="term" value="P:negative regulation of ERBB4 signaling pathway"/>
    <property type="evidence" value="ECO:0007669"/>
    <property type="project" value="TreeGrafter"/>
</dbReference>
<dbReference type="Pfam" id="PF00328">
    <property type="entry name" value="His_Phos_2"/>
    <property type="match status" value="1"/>
</dbReference>
<keyword evidence="3" id="KW-1185">Reference proteome</keyword>
<dbReference type="GO" id="GO:0005764">
    <property type="term" value="C:lysosome"/>
    <property type="evidence" value="ECO:0007669"/>
    <property type="project" value="TreeGrafter"/>
</dbReference>
<name>A0A8D2HXC5_UROPR</name>
<dbReference type="InterPro" id="IPR000560">
    <property type="entry name" value="His_Pase_clade-2"/>
</dbReference>
<dbReference type="PANTHER" id="PTHR11567">
    <property type="entry name" value="ACID PHOSPHATASE-RELATED"/>
    <property type="match status" value="1"/>
</dbReference>
<evidence type="ECO:0000313" key="3">
    <source>
        <dbReference type="Proteomes" id="UP000694417"/>
    </source>
</evidence>
<dbReference type="AlphaFoldDB" id="A0A8D2HXC5"/>
<dbReference type="PANTHER" id="PTHR11567:SF145">
    <property type="entry name" value="TESTICULAR ACID PHOSPHATASE"/>
    <property type="match status" value="1"/>
</dbReference>